<feature type="domain" description="Transcription initiation factor TFIID subunit 2 Ig-like" evidence="8">
    <location>
        <begin position="735"/>
        <end position="963"/>
    </location>
</feature>
<dbReference type="STRING" id="56408.A0A1E5RHB8"/>
<dbReference type="GO" id="GO:0005669">
    <property type="term" value="C:transcription factor TFIID complex"/>
    <property type="evidence" value="ECO:0007669"/>
    <property type="project" value="InterPro"/>
</dbReference>
<gene>
    <name evidence="10" type="ORF">AWRI3579_g1588</name>
</gene>
<dbReference type="Pfam" id="PF25577">
    <property type="entry name" value="TPR_TAF2_C"/>
    <property type="match status" value="1"/>
</dbReference>
<feature type="compositionally biased region" description="Low complexity" evidence="7">
    <location>
        <begin position="37"/>
        <end position="46"/>
    </location>
</feature>
<feature type="compositionally biased region" description="Acidic residues" evidence="7">
    <location>
        <begin position="354"/>
        <end position="365"/>
    </location>
</feature>
<sequence length="1596" mass="183315">MDTKIMPMSNGNQRFSFTLGSEPTNNTTGANKITNVQQPQQPNLQNGKHTLGPNASPNQSKPIPFRLNFNTPMIDSMSDFAQNNKPLLESAAIPDKTATRNNTFKIGEQKVQLDVDMLKNGITGITEIVVFPQDNKLTEVIFDCQDTINVIDVSIFWFTGTQTLMYSDLNFNHYNSKTFLEDTINVTNTTLAGNLTNEQIDPFFTSGNNVHQINEVKKWKSSSKFDPINGKRPTSKLCIPVPLEIIQYQQFQPSDALSPFTVKVEYYIENPKEGIVFNTSQFHDLRLRSCYTNNNLVNNSTSYWVPCLESLNEKYLWQLEIMTPRTIKDIYYLNQDDLTTAYKDQLANYRNIIDDEDSDNDGEVEDNQHSAPSKHYRSRNFDIDVICGDATTEKIQIVNKHSKKTVFQLLNPVAPQHVGFVIGCFGKVVLPSISSSEMSTSNTASRSFSTADDLSMQSIPLTVYYPLLKSTKRNGIEPSIQDTEEDSTCDYTQSDQDKYEEDIINTVMTLPKMLDFYIKNFGSFPFNSYTICFLPNLIVPTLNFQGLSLLQSAMVYSSSELDPLISTTIELSKTFATQWAGINLSPKTYDDLWCCFGIAGFMSLRFIRQLMGNNELKYRLKMWNEQIVEEDYNKPPLGLVSPFLSYPLSLDETHSNDIIEFLKLKAPMVMYILDRRMTKMERSFGIIRVVQKLLVQALSGELVNGALSTTTFQHMCERVYKDKLENFFQQWVFGSGVPILRITQKFNKKRMMIEMGIKQVHIEESTNPHLKKKNDITENAWNFVHDASVSLNAAERAASGNLKDLRTPFFTGSMTIRVHEADGIPYEHVVRLTEEYSRLEVQYNTKYKRLRNRRRVNEKKISEQHQTGNDGVSEGDGLLDDANQNSQRAMDMIEDGVTDAEILRMNCLGDVLTSKQDCRDWNLTDFVVTSDNLNENQLQNEAFEWLRVDTDFEWICKIHINQPDYMFASQLQQDKDVEAQVDSIKFFEECIEHSELNSAVYSSILTRTAVDERYFYGVRLEAIKALGKFNIKVEDYQTFHGGIFHLLQMYKTWYCYWDNPSMPLNNNFSDLPHYLVQETIIAQFSTLQDETGEILPKVKNFVLQMLKYNNNENNEYDDTGHIINLINCLMKFVISNKRDKEWNLKAWEVVERFERLDKWKPTSLFKICTTVTKWKVRLFIAEQHQPFFNGEDFLQRLFENCWLENLRTKYPSVPTHDLIQFFLFNLKCVTIFGIKNKEFLKFFFEAVCFNLEPFISHGGINVLVETINFIAVNGFKDTYMNDDVESFQKKYNPHYRSDISKYQHLEDFSDDDDESDEMIDGLPSTKRIDQTEIFFGSSTKDDNSIAADQAISKNSVLARKEAKLKETVEGLIKLLRQTFECYEPLKQILWFLMNSPLLDDYQRKKLFDLIPVIFEQHRRYYVALARPKDRKLVAVSTGDCCVKIKKNDRSKFDPPPQPSIVPSAPLHSKPLKIKLKSVAARGEKRPNTSGKTSAKSKPMVAALPKIVVPKPVTPSAKKSVAAQNLTKKVVKPVRPVKSLVTKVGGLPLAHVKISTKKKKVAVSSLPFNPNLQLLKATTRSLKFRLVYEKSKMQPPK</sequence>
<dbReference type="EMBL" id="LPNM01000006">
    <property type="protein sequence ID" value="OEJ86275.1"/>
    <property type="molecule type" value="Genomic_DNA"/>
</dbReference>
<evidence type="ECO:0000256" key="5">
    <source>
        <dbReference type="ARBA" id="ARBA00023163"/>
    </source>
</evidence>
<dbReference type="GO" id="GO:0003682">
    <property type="term" value="F:chromatin binding"/>
    <property type="evidence" value="ECO:0007669"/>
    <property type="project" value="TreeGrafter"/>
</dbReference>
<keyword evidence="4" id="KW-0805">Transcription regulation</keyword>
<evidence type="ECO:0000313" key="10">
    <source>
        <dbReference type="EMBL" id="OEJ86275.1"/>
    </source>
</evidence>
<keyword evidence="6" id="KW-0539">Nucleus</keyword>
<evidence type="ECO:0000256" key="1">
    <source>
        <dbReference type="ARBA" id="ARBA00004123"/>
    </source>
</evidence>
<dbReference type="GO" id="GO:0016251">
    <property type="term" value="F:RNA polymerase II general transcription initiation factor activity"/>
    <property type="evidence" value="ECO:0007669"/>
    <property type="project" value="TreeGrafter"/>
</dbReference>
<dbReference type="SUPFAM" id="SSF55486">
    <property type="entry name" value="Metalloproteases ('zincins'), catalytic domain"/>
    <property type="match status" value="1"/>
</dbReference>
<keyword evidence="5" id="KW-0804">Transcription</keyword>
<evidence type="ECO:0000259" key="9">
    <source>
        <dbReference type="Pfam" id="PF25577"/>
    </source>
</evidence>
<dbReference type="PANTHER" id="PTHR15137:SF9">
    <property type="entry name" value="TRANSCRIPTION INITIATION FACTOR TFIID SUBUNIT 2"/>
    <property type="match status" value="1"/>
</dbReference>
<dbReference type="InterPro" id="IPR042097">
    <property type="entry name" value="Aminopeptidase_N-like_N_sf"/>
</dbReference>
<feature type="compositionally biased region" description="Polar residues" evidence="7">
    <location>
        <begin position="9"/>
        <end position="36"/>
    </location>
</feature>
<dbReference type="CDD" id="cd09839">
    <property type="entry name" value="M1_like_TAF2"/>
    <property type="match status" value="1"/>
</dbReference>
<evidence type="ECO:0000256" key="4">
    <source>
        <dbReference type="ARBA" id="ARBA00023015"/>
    </source>
</evidence>
<comment type="subcellular location">
    <subcellularLocation>
        <location evidence="1">Nucleus</location>
    </subcellularLocation>
</comment>
<evidence type="ECO:0000256" key="7">
    <source>
        <dbReference type="SAM" id="MobiDB-lite"/>
    </source>
</evidence>
<keyword evidence="11" id="KW-1185">Reference proteome</keyword>
<feature type="region of interest" description="Disordered" evidence="7">
    <location>
        <begin position="1"/>
        <end position="62"/>
    </location>
</feature>
<dbReference type="InterPro" id="IPR057345">
    <property type="entry name" value="Ig-like_TAF2"/>
</dbReference>
<protein>
    <recommendedName>
        <fullName evidence="3">Transcription initiation factor TFIID subunit 2</fullName>
    </recommendedName>
</protein>
<dbReference type="GO" id="GO:0003743">
    <property type="term" value="F:translation initiation factor activity"/>
    <property type="evidence" value="ECO:0007669"/>
    <property type="project" value="UniProtKB-KW"/>
</dbReference>
<evidence type="ECO:0000259" key="8">
    <source>
        <dbReference type="Pfam" id="PF25316"/>
    </source>
</evidence>
<feature type="region of interest" description="Disordered" evidence="7">
    <location>
        <begin position="854"/>
        <end position="882"/>
    </location>
</feature>
<evidence type="ECO:0000256" key="2">
    <source>
        <dbReference type="ARBA" id="ARBA00010937"/>
    </source>
</evidence>
<dbReference type="Gene3D" id="1.10.390.10">
    <property type="entry name" value="Neutral Protease Domain 2"/>
    <property type="match status" value="1"/>
</dbReference>
<keyword evidence="10" id="KW-0648">Protein biosynthesis</keyword>
<proteinExistence type="inferred from homology"/>
<organism evidence="10 11">
    <name type="scientific">Hanseniaspora osmophila</name>
    <dbReference type="NCBI Taxonomy" id="56408"/>
    <lineage>
        <taxon>Eukaryota</taxon>
        <taxon>Fungi</taxon>
        <taxon>Dikarya</taxon>
        <taxon>Ascomycota</taxon>
        <taxon>Saccharomycotina</taxon>
        <taxon>Saccharomycetes</taxon>
        <taxon>Saccharomycodales</taxon>
        <taxon>Saccharomycodaceae</taxon>
        <taxon>Hanseniaspora</taxon>
    </lineage>
</organism>
<evidence type="ECO:0000256" key="3">
    <source>
        <dbReference type="ARBA" id="ARBA00017363"/>
    </source>
</evidence>
<comment type="caution">
    <text evidence="10">The sequence shown here is derived from an EMBL/GenBank/DDBJ whole genome shotgun (WGS) entry which is preliminary data.</text>
</comment>
<dbReference type="PANTHER" id="PTHR15137">
    <property type="entry name" value="TRANSCRIPTION INITIATION FACTOR TFIID"/>
    <property type="match status" value="1"/>
</dbReference>
<dbReference type="FunCoup" id="A0A1E5RHB8">
    <property type="interactions" value="671"/>
</dbReference>
<evidence type="ECO:0000256" key="6">
    <source>
        <dbReference type="ARBA" id="ARBA00023242"/>
    </source>
</evidence>
<feature type="domain" description="Transcription initiation factor TFIID subunit 2 TPR repeats" evidence="9">
    <location>
        <begin position="964"/>
        <end position="1133"/>
    </location>
</feature>
<name>A0A1E5RHB8_9ASCO</name>
<keyword evidence="10" id="KW-0396">Initiation factor</keyword>
<dbReference type="Proteomes" id="UP000095728">
    <property type="component" value="Unassembled WGS sequence"/>
</dbReference>
<dbReference type="SUPFAM" id="SSF63737">
    <property type="entry name" value="Leukotriene A4 hydrolase N-terminal domain"/>
    <property type="match status" value="1"/>
</dbReference>
<dbReference type="InterPro" id="IPR057991">
    <property type="entry name" value="TPR_TAF2_C"/>
</dbReference>
<dbReference type="GO" id="GO:0000976">
    <property type="term" value="F:transcription cis-regulatory region binding"/>
    <property type="evidence" value="ECO:0007669"/>
    <property type="project" value="TreeGrafter"/>
</dbReference>
<evidence type="ECO:0000313" key="11">
    <source>
        <dbReference type="Proteomes" id="UP000095728"/>
    </source>
</evidence>
<dbReference type="Pfam" id="PF25316">
    <property type="entry name" value="TAF2_3rd"/>
    <property type="match status" value="1"/>
</dbReference>
<dbReference type="Gene3D" id="2.60.40.1730">
    <property type="entry name" value="tricorn interacting facor f3 domain"/>
    <property type="match status" value="1"/>
</dbReference>
<dbReference type="InterPro" id="IPR027268">
    <property type="entry name" value="Peptidase_M4/M1_CTD_sf"/>
</dbReference>
<reference evidence="11" key="1">
    <citation type="journal article" date="2016" name="Genome Announc.">
        <title>Genome sequences of three species of Hanseniaspora isolated from spontaneous wine fermentations.</title>
        <authorList>
            <person name="Sternes P.R."/>
            <person name="Lee D."/>
            <person name="Kutyna D.R."/>
            <person name="Borneman A.R."/>
        </authorList>
    </citation>
    <scope>NUCLEOTIDE SEQUENCE [LARGE SCALE GENOMIC DNA]</scope>
    <source>
        <strain evidence="11">AWRI3579</strain>
    </source>
</reference>
<dbReference type="GO" id="GO:0006367">
    <property type="term" value="P:transcription initiation at RNA polymerase II promoter"/>
    <property type="evidence" value="ECO:0007669"/>
    <property type="project" value="TreeGrafter"/>
</dbReference>
<dbReference type="OrthoDB" id="308861at2759"/>
<comment type="similarity">
    <text evidence="2">Belongs to the TAF2 family.</text>
</comment>
<dbReference type="InParanoid" id="A0A1E5RHB8"/>
<dbReference type="InterPro" id="IPR037813">
    <property type="entry name" value="TAF2"/>
</dbReference>
<accession>A0A1E5RHB8</accession>
<feature type="region of interest" description="Disordered" evidence="7">
    <location>
        <begin position="354"/>
        <end position="375"/>
    </location>
</feature>